<reference evidence="1 2" key="1">
    <citation type="submission" date="2015-01" db="EMBL/GenBank/DDBJ databases">
        <title>Evolution of Trichinella species and genotypes.</title>
        <authorList>
            <person name="Korhonen P.K."/>
            <person name="Edoardo P."/>
            <person name="Giuseppe L.R."/>
            <person name="Gasser R.B."/>
        </authorList>
    </citation>
    <scope>NUCLEOTIDE SEQUENCE [LARGE SCALE GENOMIC DNA]</scope>
    <source>
        <strain evidence="1">ISS37</strain>
    </source>
</reference>
<accession>A0A0V0R9U9</accession>
<proteinExistence type="predicted"/>
<gene>
    <name evidence="1" type="ORF">T07_13470</name>
</gene>
<dbReference type="EMBL" id="JYDL01002752">
    <property type="protein sequence ID" value="KRX11279.1"/>
    <property type="molecule type" value="Genomic_DNA"/>
</dbReference>
<sequence length="32" mass="3324">LFDVSICASFVFDNNLLSTSTKGVGATTNITS</sequence>
<protein>
    <submittedName>
        <fullName evidence="1">Uncharacterized protein</fullName>
    </submittedName>
</protein>
<name>A0A0V0R9U9_9BILA</name>
<organism evidence="1 2">
    <name type="scientific">Trichinella nelsoni</name>
    <dbReference type="NCBI Taxonomy" id="6336"/>
    <lineage>
        <taxon>Eukaryota</taxon>
        <taxon>Metazoa</taxon>
        <taxon>Ecdysozoa</taxon>
        <taxon>Nematoda</taxon>
        <taxon>Enoplea</taxon>
        <taxon>Dorylaimia</taxon>
        <taxon>Trichinellida</taxon>
        <taxon>Trichinellidae</taxon>
        <taxon>Trichinella</taxon>
    </lineage>
</organism>
<evidence type="ECO:0000313" key="2">
    <source>
        <dbReference type="Proteomes" id="UP000054630"/>
    </source>
</evidence>
<dbReference type="Proteomes" id="UP000054630">
    <property type="component" value="Unassembled WGS sequence"/>
</dbReference>
<comment type="caution">
    <text evidence="1">The sequence shown here is derived from an EMBL/GenBank/DDBJ whole genome shotgun (WGS) entry which is preliminary data.</text>
</comment>
<keyword evidence="2" id="KW-1185">Reference proteome</keyword>
<evidence type="ECO:0000313" key="1">
    <source>
        <dbReference type="EMBL" id="KRX11279.1"/>
    </source>
</evidence>
<dbReference type="AlphaFoldDB" id="A0A0V0R9U9"/>
<feature type="non-terminal residue" evidence="1">
    <location>
        <position position="1"/>
    </location>
</feature>
<feature type="non-terminal residue" evidence="1">
    <location>
        <position position="32"/>
    </location>
</feature>